<organism evidence="15 16">
    <name type="scientific">Sporothrix epigloea</name>
    <dbReference type="NCBI Taxonomy" id="1892477"/>
    <lineage>
        <taxon>Eukaryota</taxon>
        <taxon>Fungi</taxon>
        <taxon>Dikarya</taxon>
        <taxon>Ascomycota</taxon>
        <taxon>Pezizomycotina</taxon>
        <taxon>Sordariomycetes</taxon>
        <taxon>Sordariomycetidae</taxon>
        <taxon>Ophiostomatales</taxon>
        <taxon>Ophiostomataceae</taxon>
        <taxon>Sporothrix</taxon>
    </lineage>
</organism>
<evidence type="ECO:0000256" key="12">
    <source>
        <dbReference type="ARBA" id="ARBA00023157"/>
    </source>
</evidence>
<evidence type="ECO:0000313" key="16">
    <source>
        <dbReference type="Proteomes" id="UP001642501"/>
    </source>
</evidence>
<dbReference type="Gene3D" id="1.10.287.810">
    <property type="entry name" value="Mitochondrial import inner membrane translocase subunit tim13 like domains"/>
    <property type="match status" value="1"/>
</dbReference>
<keyword evidence="13" id="KW-0143">Chaperone</keyword>
<evidence type="ECO:0000256" key="1">
    <source>
        <dbReference type="ARBA" id="ARBA00004137"/>
    </source>
</evidence>
<evidence type="ECO:0000313" key="15">
    <source>
        <dbReference type="EMBL" id="CAK7272385.1"/>
    </source>
</evidence>
<evidence type="ECO:0000256" key="6">
    <source>
        <dbReference type="ARBA" id="ARBA00022723"/>
    </source>
</evidence>
<evidence type="ECO:0000256" key="8">
    <source>
        <dbReference type="ARBA" id="ARBA00022833"/>
    </source>
</evidence>
<reference evidence="15 16" key="1">
    <citation type="submission" date="2024-01" db="EMBL/GenBank/DDBJ databases">
        <authorList>
            <person name="Allen C."/>
            <person name="Tagirdzhanova G."/>
        </authorList>
    </citation>
    <scope>NUCLEOTIDE SEQUENCE [LARGE SCALE GENOMIC DNA]</scope>
    <source>
        <strain evidence="15 16">CBS 573.63</strain>
    </source>
</reference>
<protein>
    <recommendedName>
        <fullName evidence="4">Mitochondrial import inner membrane translocase subunit TIM10</fullName>
    </recommendedName>
    <alternativeName>
        <fullName evidence="3">Mitochondrial import inner membrane translocase subunit Tim10</fullName>
    </alternativeName>
</protein>
<keyword evidence="12" id="KW-1015">Disulfide bond</keyword>
<evidence type="ECO:0000256" key="7">
    <source>
        <dbReference type="ARBA" id="ARBA00022792"/>
    </source>
</evidence>
<dbReference type="Pfam" id="PF02953">
    <property type="entry name" value="zf-Tim10_DDP"/>
    <property type="match status" value="1"/>
</dbReference>
<evidence type="ECO:0000256" key="4">
    <source>
        <dbReference type="ARBA" id="ARBA00020709"/>
    </source>
</evidence>
<keyword evidence="16" id="KW-1185">Reference proteome</keyword>
<keyword evidence="8" id="KW-0862">Zinc</keyword>
<proteinExistence type="inferred from homology"/>
<name>A0ABP0DVS1_9PEZI</name>
<keyword evidence="5" id="KW-0813">Transport</keyword>
<sequence>MPHSYSCSANQQPPFWLSVQKTSLDFTANTVSTFAIDDDTIDDHSGNPTDFDYAIEPLAHTKNTAIMSFFGMGRPQLSSAEKIASVEAEMKMMSDMHNRLIKMCQSKCVPTDYREAEINKGESVCLDRCAAKFFSVHMSVSEQMQKEAQNRGGGVGGGVGGGMF</sequence>
<comment type="similarity">
    <text evidence="2">Belongs to the small Tim family.</text>
</comment>
<evidence type="ECO:0000256" key="3">
    <source>
        <dbReference type="ARBA" id="ARBA00020190"/>
    </source>
</evidence>
<gene>
    <name evidence="15" type="primary">TIM10</name>
    <name evidence="15" type="ORF">SEPCBS57363_005103</name>
</gene>
<evidence type="ECO:0000256" key="2">
    <source>
        <dbReference type="ARBA" id="ARBA00006720"/>
    </source>
</evidence>
<evidence type="ECO:0000256" key="13">
    <source>
        <dbReference type="ARBA" id="ARBA00023186"/>
    </source>
</evidence>
<keyword evidence="10" id="KW-0811">Translocation</keyword>
<evidence type="ECO:0000259" key="14">
    <source>
        <dbReference type="Pfam" id="PF02953"/>
    </source>
</evidence>
<keyword evidence="6" id="KW-0479">Metal-binding</keyword>
<keyword evidence="9" id="KW-0653">Protein transport</keyword>
<keyword evidence="11" id="KW-0496">Mitochondrion</keyword>
<dbReference type="Proteomes" id="UP001642501">
    <property type="component" value="Unassembled WGS sequence"/>
</dbReference>
<dbReference type="InterPro" id="IPR035427">
    <property type="entry name" value="Tim10-like_dom_sf"/>
</dbReference>
<keyword evidence="7" id="KW-0999">Mitochondrion inner membrane</keyword>
<comment type="caution">
    <text evidence="15">The sequence shown here is derived from an EMBL/GenBank/DDBJ whole genome shotgun (WGS) entry which is preliminary data.</text>
</comment>
<dbReference type="SUPFAM" id="SSF144122">
    <property type="entry name" value="Tim10-like"/>
    <property type="match status" value="1"/>
</dbReference>
<accession>A0ABP0DVS1</accession>
<dbReference type="PANTHER" id="PTHR11038">
    <property type="entry name" value="MITOCHONDRIAL IMPORT INNER MEMBRANE TRANSLOCASE SUBUNIT TIM10"/>
    <property type="match status" value="1"/>
</dbReference>
<evidence type="ECO:0000256" key="9">
    <source>
        <dbReference type="ARBA" id="ARBA00022927"/>
    </source>
</evidence>
<feature type="domain" description="Tim10-like" evidence="14">
    <location>
        <begin position="84"/>
        <end position="146"/>
    </location>
</feature>
<dbReference type="InterPro" id="IPR004217">
    <property type="entry name" value="Tim10-like"/>
</dbReference>
<evidence type="ECO:0000256" key="11">
    <source>
        <dbReference type="ARBA" id="ARBA00023128"/>
    </source>
</evidence>
<evidence type="ECO:0000256" key="5">
    <source>
        <dbReference type="ARBA" id="ARBA00022448"/>
    </source>
</evidence>
<keyword evidence="7" id="KW-0472">Membrane</keyword>
<comment type="subcellular location">
    <subcellularLocation>
        <location evidence="1">Mitochondrion inner membrane</location>
        <topology evidence="1">Peripheral membrane protein</topology>
        <orientation evidence="1">Intermembrane side</orientation>
    </subcellularLocation>
</comment>
<dbReference type="EMBL" id="CAWUOM010000106">
    <property type="protein sequence ID" value="CAK7272385.1"/>
    <property type="molecule type" value="Genomic_DNA"/>
</dbReference>
<dbReference type="PANTHER" id="PTHR11038:SF16">
    <property type="entry name" value="MITOCHONDRIAL IMPORT INNER MEMBRANE TRANSLOCASE SUBUNIT TIM10"/>
    <property type="match status" value="1"/>
</dbReference>
<evidence type="ECO:0000256" key="10">
    <source>
        <dbReference type="ARBA" id="ARBA00023010"/>
    </source>
</evidence>